<keyword evidence="3" id="KW-1185">Reference proteome</keyword>
<organism evidence="2 3">
    <name type="scientific">Grifola frondosa</name>
    <name type="common">Maitake</name>
    <name type="synonym">Polyporus frondosus</name>
    <dbReference type="NCBI Taxonomy" id="5627"/>
    <lineage>
        <taxon>Eukaryota</taxon>
        <taxon>Fungi</taxon>
        <taxon>Dikarya</taxon>
        <taxon>Basidiomycota</taxon>
        <taxon>Agaricomycotina</taxon>
        <taxon>Agaricomycetes</taxon>
        <taxon>Polyporales</taxon>
        <taxon>Grifolaceae</taxon>
        <taxon>Grifola</taxon>
    </lineage>
</organism>
<dbReference type="InterPro" id="IPR029058">
    <property type="entry name" value="AB_hydrolase_fold"/>
</dbReference>
<feature type="domain" description="Dienelactone hydrolase" evidence="1">
    <location>
        <begin position="94"/>
        <end position="308"/>
    </location>
</feature>
<dbReference type="GO" id="GO:0016787">
    <property type="term" value="F:hydrolase activity"/>
    <property type="evidence" value="ECO:0007669"/>
    <property type="project" value="InterPro"/>
</dbReference>
<dbReference type="InterPro" id="IPR002925">
    <property type="entry name" value="Dienelactn_hydro"/>
</dbReference>
<dbReference type="Gene3D" id="3.40.50.1820">
    <property type="entry name" value="alpha/beta hydrolase"/>
    <property type="match status" value="1"/>
</dbReference>
<dbReference type="Pfam" id="PF01738">
    <property type="entry name" value="DLH"/>
    <property type="match status" value="1"/>
</dbReference>
<dbReference type="OMA" id="ACAEIDH"/>
<dbReference type="Proteomes" id="UP000092993">
    <property type="component" value="Unassembled WGS sequence"/>
</dbReference>
<evidence type="ECO:0000313" key="2">
    <source>
        <dbReference type="EMBL" id="OBZ68577.1"/>
    </source>
</evidence>
<proteinExistence type="predicted"/>
<dbReference type="PANTHER" id="PTHR17630">
    <property type="entry name" value="DIENELACTONE HYDROLASE"/>
    <property type="match status" value="1"/>
</dbReference>
<dbReference type="PANTHER" id="PTHR17630:SF44">
    <property type="entry name" value="PROTEIN AIM2"/>
    <property type="match status" value="1"/>
</dbReference>
<evidence type="ECO:0000313" key="3">
    <source>
        <dbReference type="Proteomes" id="UP000092993"/>
    </source>
</evidence>
<reference evidence="2 3" key="1">
    <citation type="submission" date="2016-03" db="EMBL/GenBank/DDBJ databases">
        <title>Whole genome sequencing of Grifola frondosa 9006-11.</title>
        <authorList>
            <person name="Min B."/>
            <person name="Park H."/>
            <person name="Kim J.-G."/>
            <person name="Cho H."/>
            <person name="Oh Y.-L."/>
            <person name="Kong W.-S."/>
            <person name="Choi I.-G."/>
        </authorList>
    </citation>
    <scope>NUCLEOTIDE SEQUENCE [LARGE SCALE GENOMIC DNA]</scope>
    <source>
        <strain evidence="2 3">9006-11</strain>
    </source>
</reference>
<name>A0A1C7LWV0_GRIFR</name>
<dbReference type="SUPFAM" id="SSF53474">
    <property type="entry name" value="alpha/beta-Hydrolases"/>
    <property type="match status" value="1"/>
</dbReference>
<comment type="caution">
    <text evidence="2">The sequence shown here is derived from an EMBL/GenBank/DDBJ whole genome shotgun (WGS) entry which is preliminary data.</text>
</comment>
<accession>A0A1C7LWV0</accession>
<evidence type="ECO:0000259" key="1">
    <source>
        <dbReference type="Pfam" id="PF01738"/>
    </source>
</evidence>
<dbReference type="EMBL" id="LUGG01000020">
    <property type="protein sequence ID" value="OBZ68577.1"/>
    <property type="molecule type" value="Genomic_DNA"/>
</dbReference>
<dbReference type="AlphaFoldDB" id="A0A1C7LWV0"/>
<dbReference type="OrthoDB" id="1393670at2759"/>
<sequence length="310" mass="34600">MPLVAPRKSRTPDFCSLPSQRVQKYVSLATLLLTLSYLLKSAYDAPLLPHRSCSCSRLPDMSTVLAGAPGDCCRKTVQHTGTATGTVEAIAGVETYIARPPNAQDNTKIIFFFADVFGPLYINSKLLMDYWASNGYLVLGLDYFEGDSMILHHGQEGFDFTAWRIPKEKRAAELVPRWIDAVKQQFGGPETKYNAAGFCFGAPYAMDLVATDWFSAGAWAHPAFLNEDHFKNVKRPIMMACAEIDHTFSLEARRRAEDILVEAKAPYFIQVFGQVSHGFALRGDPNIPAQKWAKEECARAILNWFDHHGN</sequence>
<gene>
    <name evidence="2" type="primary">AIM2_2</name>
    <name evidence="2" type="ORF">A0H81_11496</name>
</gene>
<dbReference type="STRING" id="5627.A0A1C7LWV0"/>
<protein>
    <submittedName>
        <fullName evidence="2">Protein AIM2</fullName>
    </submittedName>
</protein>